<evidence type="ECO:0000313" key="2">
    <source>
        <dbReference type="Proteomes" id="UP000280696"/>
    </source>
</evidence>
<dbReference type="RefSeq" id="WP_120472132.1">
    <property type="nucleotide sequence ID" value="NZ_RAYQ01000035.1"/>
</dbReference>
<reference evidence="1 2" key="1">
    <citation type="submission" date="2018-09" db="EMBL/GenBank/DDBJ databases">
        <title>Murine metabolic-syndrome-specific gut microbial biobank.</title>
        <authorList>
            <person name="Liu C."/>
        </authorList>
    </citation>
    <scope>NUCLEOTIDE SEQUENCE [LARGE SCALE GENOMIC DNA]</scope>
    <source>
        <strain evidence="1 2">0.1xD8-82</strain>
    </source>
</reference>
<name>A0A3A9A8J2_9FIRM</name>
<proteinExistence type="predicted"/>
<sequence length="63" mass="7336">MGNIYDGAFRTILNDCQQMIIPVINGIFKEDYTGNEKIEFHPNEHFIDQQDAADHETFCQVLF</sequence>
<dbReference type="OrthoDB" id="1766002at2"/>
<gene>
    <name evidence="1" type="ORF">D7V94_20325</name>
</gene>
<organism evidence="1 2">
    <name type="scientific">Parablautia intestinalis</name>
    <dbReference type="NCBI Taxonomy" id="2320100"/>
    <lineage>
        <taxon>Bacteria</taxon>
        <taxon>Bacillati</taxon>
        <taxon>Bacillota</taxon>
        <taxon>Clostridia</taxon>
        <taxon>Lachnospirales</taxon>
        <taxon>Lachnospiraceae</taxon>
        <taxon>Parablautia</taxon>
    </lineage>
</organism>
<protein>
    <submittedName>
        <fullName evidence="1">Uncharacterized protein</fullName>
    </submittedName>
</protein>
<comment type="caution">
    <text evidence="1">The sequence shown here is derived from an EMBL/GenBank/DDBJ whole genome shotgun (WGS) entry which is preliminary data.</text>
</comment>
<accession>A0A3A9A8J2</accession>
<dbReference type="EMBL" id="RAYQ01000035">
    <property type="protein sequence ID" value="RKI87769.1"/>
    <property type="molecule type" value="Genomic_DNA"/>
</dbReference>
<keyword evidence="2" id="KW-1185">Reference proteome</keyword>
<evidence type="ECO:0000313" key="1">
    <source>
        <dbReference type="EMBL" id="RKI87769.1"/>
    </source>
</evidence>
<dbReference type="Proteomes" id="UP000280696">
    <property type="component" value="Unassembled WGS sequence"/>
</dbReference>
<dbReference type="AlphaFoldDB" id="A0A3A9A8J2"/>